<dbReference type="AlphaFoldDB" id="A0A812EAN0"/>
<evidence type="ECO:0000313" key="4">
    <source>
        <dbReference type="Proteomes" id="UP000597762"/>
    </source>
</evidence>
<comment type="caution">
    <text evidence="3">The sequence shown here is derived from an EMBL/GenBank/DDBJ whole genome shotgun (WGS) entry which is preliminary data.</text>
</comment>
<gene>
    <name evidence="3" type="ORF">SPHA_68790</name>
</gene>
<dbReference type="EMBL" id="CAHIKZ030005024">
    <property type="protein sequence ID" value="CAE1318277.1"/>
    <property type="molecule type" value="Genomic_DNA"/>
</dbReference>
<dbReference type="GO" id="GO:0005634">
    <property type="term" value="C:nucleus"/>
    <property type="evidence" value="ECO:0007669"/>
    <property type="project" value="TreeGrafter"/>
</dbReference>
<dbReference type="PANTHER" id="PTHR16520:SF3">
    <property type="entry name" value="KINETOCHORE SCAFFOLD 1"/>
    <property type="match status" value="1"/>
</dbReference>
<evidence type="ECO:0000313" key="3">
    <source>
        <dbReference type="EMBL" id="CAE1318277.1"/>
    </source>
</evidence>
<evidence type="ECO:0008006" key="5">
    <source>
        <dbReference type="Google" id="ProtNLM"/>
    </source>
</evidence>
<feature type="region of interest" description="Disordered" evidence="2">
    <location>
        <begin position="60"/>
        <end position="81"/>
    </location>
</feature>
<dbReference type="CDD" id="cd21853">
    <property type="entry name" value="KNL1_NTD"/>
    <property type="match status" value="1"/>
</dbReference>
<dbReference type="PANTHER" id="PTHR16520">
    <property type="entry name" value="KINETOCHORE SCAFFOLD 1"/>
    <property type="match status" value="1"/>
</dbReference>
<proteinExistence type="predicted"/>
<reference evidence="3" key="1">
    <citation type="submission" date="2021-01" db="EMBL/GenBank/DDBJ databases">
        <authorList>
            <person name="Li R."/>
            <person name="Bekaert M."/>
        </authorList>
    </citation>
    <scope>NUCLEOTIDE SEQUENCE</scope>
    <source>
        <strain evidence="3">Farmed</strain>
    </source>
</reference>
<evidence type="ECO:0000256" key="1">
    <source>
        <dbReference type="SAM" id="Coils"/>
    </source>
</evidence>
<name>A0A812EAN0_ACAPH</name>
<feature type="coiled-coil region" evidence="1">
    <location>
        <begin position="549"/>
        <end position="631"/>
    </location>
</feature>
<sequence length="921" mass="105238">MDEDEENKGCYVRQRRSSILKLPLAGIDLNKQIKQEERNKKKRLSKRVSFAETLDVWEFNKESQSENSDKNAFRNKDDNDKEISGIDSLLTGEIKNPTHAIENISDPEDSDDEGKATTLNCSVLQSPEKDVIIQNVSAIANKENINSVVSSTININCDDVSPANQSMCSPPDLDNTPKKLDNKLFFQQLMQKIKISPSSSKDNSPVVKAAVCPSMSTKMFLDNLIQSTKDETSFSDGVFDSKENLSNIMDTSTSASVPNSPALDKSVYYIESSKPVDSTIYFNHNPDQTASMDFTICESQTTNMTTKPVADSTLLPITDTNSCNLLTSQLSSQDAKVKTAKNTSLKETTSDNFEKDSSIVYDLNFKVEDLSGIMNERSDILIENSHYESTIHVSQNQLSSSIVNNRPSFSTKSVDDVKSSILALSNISSSLCSRMLINMHLPTLEKNLSTVEVESIEELLLLIGIDKLENVTIDYRRSSVDLAPLGSESKTIGEKLLMSCLEQPTYQSILQTYDSLKADEHYLLKEFHNQKLLEDFQIALKKKEAFKSNDELKNELIEAFKKSRQLSQQKVKQRKSERYVNLCSLLKEKVVVLEEAKSQLDDISQKIHQQLESLDEVLETLNKEFDHLNTLPQLTDEDLEQYVQVKKYLDDADTIQMQEQKLSNQCCQLRDQEKTLKEEYSNLEMLHANLLKPLSLDTSSLVNNCQKLKIYSVLFPWKLWQLCDDQQKYNFWNDTFQFCIHTQAEHIKKAHFELDENWLSVVKDHPWLQIAHEMRLNVMQEKSFLECLQHVSQLPQLLHRIGYLLSNLQDLAKEIYTISLRKVITRKQSSILVTYCCSQLTKVQVCFQFDPSNYPTTTIRHQVNLHYGNVRCEDINRRLQRIKPGPQYLSRLVNAVQLESVSSPCFNTFFRLFFFLSLPPL</sequence>
<dbReference type="Proteomes" id="UP000597762">
    <property type="component" value="Unassembled WGS sequence"/>
</dbReference>
<keyword evidence="4" id="KW-1185">Reference proteome</keyword>
<organism evidence="3 4">
    <name type="scientific">Acanthosepion pharaonis</name>
    <name type="common">Pharaoh cuttlefish</name>
    <name type="synonym">Sepia pharaonis</name>
    <dbReference type="NCBI Taxonomy" id="158019"/>
    <lineage>
        <taxon>Eukaryota</taxon>
        <taxon>Metazoa</taxon>
        <taxon>Spiralia</taxon>
        <taxon>Lophotrochozoa</taxon>
        <taxon>Mollusca</taxon>
        <taxon>Cephalopoda</taxon>
        <taxon>Coleoidea</taxon>
        <taxon>Decapodiformes</taxon>
        <taxon>Sepiida</taxon>
        <taxon>Sepiina</taxon>
        <taxon>Sepiidae</taxon>
        <taxon>Acanthosepion</taxon>
    </lineage>
</organism>
<protein>
    <recommendedName>
        <fullName evidence="5">Kinetochore scaffold 1</fullName>
    </recommendedName>
</protein>
<feature type="region of interest" description="Disordered" evidence="2">
    <location>
        <begin position="97"/>
        <end position="116"/>
    </location>
</feature>
<dbReference type="GO" id="GO:0008608">
    <property type="term" value="P:attachment of spindle microtubules to kinetochore"/>
    <property type="evidence" value="ECO:0007669"/>
    <property type="project" value="InterPro"/>
</dbReference>
<evidence type="ECO:0000256" key="2">
    <source>
        <dbReference type="SAM" id="MobiDB-lite"/>
    </source>
</evidence>
<dbReference type="OrthoDB" id="6132334at2759"/>
<dbReference type="InterPro" id="IPR037388">
    <property type="entry name" value="Blinkin"/>
</dbReference>
<accession>A0A812EAN0</accession>
<keyword evidence="1" id="KW-0175">Coiled coil</keyword>
<dbReference type="GO" id="GO:0034501">
    <property type="term" value="P:protein localization to kinetochore"/>
    <property type="evidence" value="ECO:0007669"/>
    <property type="project" value="InterPro"/>
</dbReference>